<feature type="domain" description="Glyoxalase/fosfomycin resistance/dioxygenase" evidence="1">
    <location>
        <begin position="8"/>
        <end position="128"/>
    </location>
</feature>
<reference evidence="2 3" key="1">
    <citation type="submission" date="2020-09" db="EMBL/GenBank/DDBJ databases">
        <title>Genome seq and assembly of Chryseobacterium sp.</title>
        <authorList>
            <person name="Chhetri G."/>
        </authorList>
    </citation>
    <scope>NUCLEOTIDE SEQUENCE [LARGE SCALE GENOMIC DNA]</scope>
    <source>
        <strain evidence="2 3">GCR10</strain>
    </source>
</reference>
<dbReference type="PANTHER" id="PTHR36503">
    <property type="entry name" value="BLR2520 PROTEIN"/>
    <property type="match status" value="1"/>
</dbReference>
<dbReference type="InterPro" id="IPR029068">
    <property type="entry name" value="Glyas_Bleomycin-R_OHBP_Dase"/>
</dbReference>
<evidence type="ECO:0000313" key="2">
    <source>
        <dbReference type="EMBL" id="MBD8082008.1"/>
    </source>
</evidence>
<accession>A0ABR8Z9X0</accession>
<comment type="caution">
    <text evidence="2">The sequence shown here is derived from an EMBL/GenBank/DDBJ whole genome shotgun (WGS) entry which is preliminary data.</text>
</comment>
<gene>
    <name evidence="2" type="ORF">IC610_06160</name>
</gene>
<dbReference type="PANTHER" id="PTHR36503:SF1">
    <property type="entry name" value="BLR2520 PROTEIN"/>
    <property type="match status" value="1"/>
</dbReference>
<evidence type="ECO:0000313" key="3">
    <source>
        <dbReference type="Proteomes" id="UP000637299"/>
    </source>
</evidence>
<organism evidence="2 3">
    <name type="scientific">Chryseobacterium caseinilyticum</name>
    <dbReference type="NCBI Taxonomy" id="2771428"/>
    <lineage>
        <taxon>Bacteria</taxon>
        <taxon>Pseudomonadati</taxon>
        <taxon>Bacteroidota</taxon>
        <taxon>Flavobacteriia</taxon>
        <taxon>Flavobacteriales</taxon>
        <taxon>Weeksellaceae</taxon>
        <taxon>Chryseobacterium group</taxon>
        <taxon>Chryseobacterium</taxon>
    </lineage>
</organism>
<keyword evidence="3" id="KW-1185">Reference proteome</keyword>
<dbReference type="SUPFAM" id="SSF54593">
    <property type="entry name" value="Glyoxalase/Bleomycin resistance protein/Dihydroxybiphenyl dioxygenase"/>
    <property type="match status" value="1"/>
</dbReference>
<name>A0ABR8Z9X0_9FLAO</name>
<proteinExistence type="predicted"/>
<dbReference type="EMBL" id="JACYFS010000001">
    <property type="protein sequence ID" value="MBD8082008.1"/>
    <property type="molecule type" value="Genomic_DNA"/>
</dbReference>
<sequence>MKFKQIWANFAVENIERTEKFYRHLGLERNGSPSESGPEMTSFKFGESDFVIHFFKKDQLEFAMNGKVADSENGNEIIFSISAESEDEVNLWAQKVLEAGGKIHKEAKRQEDGYYYCVFADPDGHKFNVLRVVKGM</sequence>
<dbReference type="Pfam" id="PF00903">
    <property type="entry name" value="Glyoxalase"/>
    <property type="match status" value="1"/>
</dbReference>
<dbReference type="InterPro" id="IPR004360">
    <property type="entry name" value="Glyas_Fos-R_dOase_dom"/>
</dbReference>
<evidence type="ECO:0000259" key="1">
    <source>
        <dbReference type="Pfam" id="PF00903"/>
    </source>
</evidence>
<protein>
    <submittedName>
        <fullName evidence="2">VOC family protein</fullName>
    </submittedName>
</protein>
<dbReference type="RefSeq" id="WP_191735685.1">
    <property type="nucleotide sequence ID" value="NZ_JACYFS010000001.1"/>
</dbReference>
<dbReference type="Proteomes" id="UP000637299">
    <property type="component" value="Unassembled WGS sequence"/>
</dbReference>
<dbReference type="Gene3D" id="3.10.180.10">
    <property type="entry name" value="2,3-Dihydroxybiphenyl 1,2-Dioxygenase, domain 1"/>
    <property type="match status" value="1"/>
</dbReference>